<keyword evidence="4" id="KW-1003">Cell membrane</keyword>
<dbReference type="Proteomes" id="UP001274321">
    <property type="component" value="Unassembled WGS sequence"/>
</dbReference>
<dbReference type="InterPro" id="IPR012413">
    <property type="entry name" value="BA14K"/>
</dbReference>
<organism evidence="8 9">
    <name type="scientific">Terrihabitans rhizophilus</name>
    <dbReference type="NCBI Taxonomy" id="3092662"/>
    <lineage>
        <taxon>Bacteria</taxon>
        <taxon>Pseudomonadati</taxon>
        <taxon>Pseudomonadota</taxon>
        <taxon>Alphaproteobacteria</taxon>
        <taxon>Hyphomicrobiales</taxon>
        <taxon>Terrihabitans</taxon>
    </lineage>
</organism>
<dbReference type="EMBL" id="JAXAFJ010000002">
    <property type="protein sequence ID" value="MDX6805305.1"/>
    <property type="molecule type" value="Genomic_DNA"/>
</dbReference>
<comment type="similarity">
    <text evidence="2">Belongs to the BA14k family.</text>
</comment>
<keyword evidence="4" id="KW-0472">Membrane</keyword>
<keyword evidence="7" id="KW-0732">Signal</keyword>
<evidence type="ECO:0000256" key="2">
    <source>
        <dbReference type="ARBA" id="ARBA00010270"/>
    </source>
</evidence>
<evidence type="ECO:0000256" key="3">
    <source>
        <dbReference type="ARBA" id="ARBA00020552"/>
    </source>
</evidence>
<keyword evidence="9" id="KW-1185">Reference proteome</keyword>
<reference evidence="8 9" key="1">
    <citation type="submission" date="2023-11" db="EMBL/GenBank/DDBJ databases">
        <authorList>
            <person name="Bao R."/>
        </authorList>
    </citation>
    <scope>NUCLEOTIDE SEQUENCE [LARGE SCALE GENOMIC DNA]</scope>
    <source>
        <strain evidence="8 9">PJ23</strain>
    </source>
</reference>
<evidence type="ECO:0000313" key="9">
    <source>
        <dbReference type="Proteomes" id="UP001274321"/>
    </source>
</evidence>
<dbReference type="RefSeq" id="WP_319843427.1">
    <property type="nucleotide sequence ID" value="NZ_JAXAFJ010000002.1"/>
</dbReference>
<feature type="signal peptide" evidence="7">
    <location>
        <begin position="1"/>
        <end position="21"/>
    </location>
</feature>
<evidence type="ECO:0000256" key="7">
    <source>
        <dbReference type="SAM" id="SignalP"/>
    </source>
</evidence>
<evidence type="ECO:0000313" key="8">
    <source>
        <dbReference type="EMBL" id="MDX6805305.1"/>
    </source>
</evidence>
<proteinExistence type="inferred from homology"/>
<name>A0ABU4RNS4_9HYPH</name>
<evidence type="ECO:0000256" key="5">
    <source>
        <dbReference type="ARBA" id="ARBA00022734"/>
    </source>
</evidence>
<comment type="caution">
    <text evidence="8">The sequence shown here is derived from an EMBL/GenBank/DDBJ whole genome shotgun (WGS) entry which is preliminary data.</text>
</comment>
<accession>A0ABU4RNS4</accession>
<comment type="subcellular location">
    <subcellularLocation>
        <location evidence="1">Membrane</location>
        <topology evidence="1">Single-pass membrane protein</topology>
    </subcellularLocation>
</comment>
<feature type="chain" id="PRO_5046315516" description="Lectin-like protein BA14k" evidence="7">
    <location>
        <begin position="22"/>
        <end position="102"/>
    </location>
</feature>
<evidence type="ECO:0000256" key="4">
    <source>
        <dbReference type="ARBA" id="ARBA00022475"/>
    </source>
</evidence>
<keyword evidence="5" id="KW-0430">Lectin</keyword>
<comment type="function">
    <text evidence="6">Has immunoglobulin-binding and hemagglutination properties, and can bind to mannose. Essential for virulence. May be involved in LPS biosynthesis or polysaccharide transport.</text>
</comment>
<protein>
    <recommendedName>
        <fullName evidence="3">Lectin-like protein BA14k</fullName>
    </recommendedName>
</protein>
<gene>
    <name evidence="8" type="ORF">SCD90_04440</name>
</gene>
<dbReference type="Pfam" id="PF07886">
    <property type="entry name" value="BA14K"/>
    <property type="match status" value="1"/>
</dbReference>
<evidence type="ECO:0000256" key="1">
    <source>
        <dbReference type="ARBA" id="ARBA00004167"/>
    </source>
</evidence>
<sequence>MRRIVCAVALGAGVMSLNVFSALPAWSEQTELNHLDCLFDEALNGFRCPPLVSGPAVAGIEAASTPARGTAEWNAYCASKYKSFDPTSGSYRTFSGEVRECA</sequence>
<evidence type="ECO:0000256" key="6">
    <source>
        <dbReference type="ARBA" id="ARBA00025321"/>
    </source>
</evidence>